<name>A0ABD5WJY3_9EURY</name>
<keyword evidence="2" id="KW-1185">Reference proteome</keyword>
<dbReference type="EMBL" id="JBHSZH010000004">
    <property type="protein sequence ID" value="MFC7079494.1"/>
    <property type="molecule type" value="Genomic_DNA"/>
</dbReference>
<accession>A0ABD5WJY3</accession>
<dbReference type="Proteomes" id="UP001596407">
    <property type="component" value="Unassembled WGS sequence"/>
</dbReference>
<dbReference type="AlphaFoldDB" id="A0ABD5WJY3"/>
<dbReference type="GeneID" id="79305939"/>
<reference evidence="1 2" key="1">
    <citation type="journal article" date="2019" name="Int. J. Syst. Evol. Microbiol.">
        <title>The Global Catalogue of Microorganisms (GCM) 10K type strain sequencing project: providing services to taxonomists for standard genome sequencing and annotation.</title>
        <authorList>
            <consortium name="The Broad Institute Genomics Platform"/>
            <consortium name="The Broad Institute Genome Sequencing Center for Infectious Disease"/>
            <person name="Wu L."/>
            <person name="Ma J."/>
        </authorList>
    </citation>
    <scope>NUCLEOTIDE SEQUENCE [LARGE SCALE GENOMIC DNA]</scope>
    <source>
        <strain evidence="1 2">DT72</strain>
    </source>
</reference>
<dbReference type="RefSeq" id="WP_276282850.1">
    <property type="nucleotide sequence ID" value="NZ_CP119813.1"/>
</dbReference>
<proteinExistence type="predicted"/>
<gene>
    <name evidence="1" type="ORF">ACFQJ6_04310</name>
</gene>
<sequence length="83" mass="9568">MTETITERVQEISEVRGLSKSEIFEQAFERGVEILWIDVVLSQYLDGEIDRDTAIELVGRDQIKRAEREVEAVEDDVQWGLDA</sequence>
<organism evidence="1 2">
    <name type="scientific">Halorussus caseinilyticus</name>
    <dbReference type="NCBI Taxonomy" id="3034025"/>
    <lineage>
        <taxon>Archaea</taxon>
        <taxon>Methanobacteriati</taxon>
        <taxon>Methanobacteriota</taxon>
        <taxon>Stenosarchaea group</taxon>
        <taxon>Halobacteria</taxon>
        <taxon>Halobacteriales</taxon>
        <taxon>Haladaptataceae</taxon>
        <taxon>Halorussus</taxon>
    </lineage>
</organism>
<evidence type="ECO:0000313" key="1">
    <source>
        <dbReference type="EMBL" id="MFC7079494.1"/>
    </source>
</evidence>
<evidence type="ECO:0000313" key="2">
    <source>
        <dbReference type="Proteomes" id="UP001596407"/>
    </source>
</evidence>
<protein>
    <submittedName>
        <fullName evidence="1">Ribbon-helix-helix protein, CopG family</fullName>
    </submittedName>
</protein>
<comment type="caution">
    <text evidence="1">The sequence shown here is derived from an EMBL/GenBank/DDBJ whole genome shotgun (WGS) entry which is preliminary data.</text>
</comment>